<dbReference type="InterPro" id="IPR000467">
    <property type="entry name" value="G_patch_dom"/>
</dbReference>
<feature type="compositionally biased region" description="Basic and acidic residues" evidence="1">
    <location>
        <begin position="419"/>
        <end position="428"/>
    </location>
</feature>
<organism evidence="3">
    <name type="scientific">Dunaliella tertiolecta</name>
    <name type="common">Green alga</name>
    <dbReference type="NCBI Taxonomy" id="3047"/>
    <lineage>
        <taxon>Eukaryota</taxon>
        <taxon>Viridiplantae</taxon>
        <taxon>Chlorophyta</taxon>
        <taxon>core chlorophytes</taxon>
        <taxon>Chlorophyceae</taxon>
        <taxon>CS clade</taxon>
        <taxon>Chlamydomonadales</taxon>
        <taxon>Dunaliellaceae</taxon>
        <taxon>Dunaliella</taxon>
    </lineage>
</organism>
<dbReference type="Pfam" id="PF01585">
    <property type="entry name" value="G-patch"/>
    <property type="match status" value="1"/>
</dbReference>
<evidence type="ECO:0000313" key="3">
    <source>
        <dbReference type="EMBL" id="CAE0498155.1"/>
    </source>
</evidence>
<reference evidence="3" key="1">
    <citation type="submission" date="2021-01" db="EMBL/GenBank/DDBJ databases">
        <authorList>
            <person name="Corre E."/>
            <person name="Pelletier E."/>
            <person name="Niang G."/>
            <person name="Scheremetjew M."/>
            <person name="Finn R."/>
            <person name="Kale V."/>
            <person name="Holt S."/>
            <person name="Cochrane G."/>
            <person name="Meng A."/>
            <person name="Brown T."/>
            <person name="Cohen L."/>
        </authorList>
    </citation>
    <scope>NUCLEOTIDE SEQUENCE</scope>
    <source>
        <strain evidence="3">CCMP1320</strain>
    </source>
</reference>
<feature type="region of interest" description="Disordered" evidence="1">
    <location>
        <begin position="84"/>
        <end position="233"/>
    </location>
</feature>
<dbReference type="SMART" id="SM00443">
    <property type="entry name" value="G_patch"/>
    <property type="match status" value="1"/>
</dbReference>
<feature type="compositionally biased region" description="Basic and acidic residues" evidence="1">
    <location>
        <begin position="450"/>
        <end position="463"/>
    </location>
</feature>
<dbReference type="PANTHER" id="PTHR23149:SF9">
    <property type="entry name" value="G PATCH DOMAIN-CONTAINING PROTEIN 4"/>
    <property type="match status" value="1"/>
</dbReference>
<dbReference type="PANTHER" id="PTHR23149">
    <property type="entry name" value="G PATCH DOMAIN CONTAINING PROTEIN"/>
    <property type="match status" value="1"/>
</dbReference>
<feature type="compositionally biased region" description="Low complexity" evidence="1">
    <location>
        <begin position="117"/>
        <end position="142"/>
    </location>
</feature>
<feature type="region of interest" description="Disordered" evidence="1">
    <location>
        <begin position="1"/>
        <end position="22"/>
    </location>
</feature>
<feature type="compositionally biased region" description="Low complexity" evidence="1">
    <location>
        <begin position="202"/>
        <end position="213"/>
    </location>
</feature>
<dbReference type="GO" id="GO:0003676">
    <property type="term" value="F:nucleic acid binding"/>
    <property type="evidence" value="ECO:0007669"/>
    <property type="project" value="InterPro"/>
</dbReference>
<dbReference type="PROSITE" id="PS50174">
    <property type="entry name" value="G_PATCH"/>
    <property type="match status" value="1"/>
</dbReference>
<dbReference type="AlphaFoldDB" id="A0A7S3R0N4"/>
<accession>A0A7S3R0N4</accession>
<dbReference type="InterPro" id="IPR050656">
    <property type="entry name" value="PINX1"/>
</dbReference>
<dbReference type="GO" id="GO:0005730">
    <property type="term" value="C:nucleolus"/>
    <property type="evidence" value="ECO:0007669"/>
    <property type="project" value="TreeGrafter"/>
</dbReference>
<feature type="compositionally biased region" description="Basic residues" evidence="1">
    <location>
        <begin position="546"/>
        <end position="558"/>
    </location>
</feature>
<feature type="region of interest" description="Disordered" evidence="1">
    <location>
        <begin position="311"/>
        <end position="481"/>
    </location>
</feature>
<feature type="compositionally biased region" description="Acidic residues" evidence="1">
    <location>
        <begin position="92"/>
        <end position="103"/>
    </location>
</feature>
<protein>
    <recommendedName>
        <fullName evidence="2">G-patch domain-containing protein</fullName>
    </recommendedName>
</protein>
<feature type="compositionally biased region" description="Basic and acidic residues" evidence="1">
    <location>
        <begin position="353"/>
        <end position="372"/>
    </location>
</feature>
<proteinExistence type="predicted"/>
<evidence type="ECO:0000256" key="1">
    <source>
        <dbReference type="SAM" id="MobiDB-lite"/>
    </source>
</evidence>
<feature type="compositionally biased region" description="Basic and acidic residues" evidence="1">
    <location>
        <begin position="43"/>
        <end position="57"/>
    </location>
</feature>
<name>A0A7S3R0N4_DUNTE</name>
<evidence type="ECO:0000259" key="2">
    <source>
        <dbReference type="PROSITE" id="PS50174"/>
    </source>
</evidence>
<feature type="domain" description="G-patch" evidence="2">
    <location>
        <begin position="19"/>
        <end position="65"/>
    </location>
</feature>
<dbReference type="EMBL" id="HBIP01022163">
    <property type="protein sequence ID" value="CAE0498155.1"/>
    <property type="molecule type" value="Transcribed_RNA"/>
</dbReference>
<gene>
    <name evidence="3" type="ORF">DTER00134_LOCUS13228</name>
</gene>
<sequence>MKLPQNYVPGEGVRKPTGYGGKGQRMLELMGWRKGQGLGPAKDGMREALDTKEKKDTAGIGASQSWDWTAKFWEDSYNSIAGKIQHDHASSSEDDSSSDDDKEDAATALANKRRRSSGAGASTSSSSSSDSDQPSPAKAPSARTKQGSVNRKQGTPEREGVNRVSWRGRAGKLARVAQHEAAEAARLAALLQGGDKQGHGGAQQHGTAAGTGAERSEAGGSKGGGADRGKGVPSKRIVVTLSIPDDPSFKPIAFKPTPLSGWWGAGYFRSVGAMGGVEEEKAEAEKEKEKDAAHKLGFDEDDQAALYMQAHNNQRRGHTGLGQSTRTLKIAGGKWEGSKKTFEEEEEEEEEDGGSKRGREEDIDKEGAVGEKGKKKKKGSKNKERATEDVVAGEAEEESKRKKKKQRKSGQEGAVEEVGDGREEKRGASDMFEAGNGSTIKANGKASKKRATDSQDASVDRSAEGVPDGSEGPKASGQMGKAALKLAKTIIQETPKRRMKIGKLCARLIHQLGGSHEAVSAFLHQKVSDDWGDKEGESSCAAQRNQRLRRRKGKERDT</sequence>
<feature type="compositionally biased region" description="Low complexity" evidence="1">
    <location>
        <begin position="184"/>
        <end position="194"/>
    </location>
</feature>
<feature type="region of interest" description="Disordered" evidence="1">
    <location>
        <begin position="34"/>
        <end position="65"/>
    </location>
</feature>
<feature type="compositionally biased region" description="Acidic residues" evidence="1">
    <location>
        <begin position="343"/>
        <end position="352"/>
    </location>
</feature>
<feature type="compositionally biased region" description="Polar residues" evidence="1">
    <location>
        <begin position="143"/>
        <end position="153"/>
    </location>
</feature>
<feature type="region of interest" description="Disordered" evidence="1">
    <location>
        <begin position="530"/>
        <end position="558"/>
    </location>
</feature>